<accession>A0AAN7MCW4</accession>
<dbReference type="AlphaFoldDB" id="A0AAN7MCW4"/>
<name>A0AAN7MCW4_TRANT</name>
<evidence type="ECO:0000313" key="1">
    <source>
        <dbReference type="EMBL" id="KAK4794466.1"/>
    </source>
</evidence>
<sequence>MLDRKSLRVLAGSGWMMATRSDGRWQGTDYRMDGSDFLCFRHLRNQPSMDAERGVLVMSATGVFEVDEEGDAVMAADKGVRAIRPVMHEVRLQGGWRT</sequence>
<organism evidence="1 2">
    <name type="scientific">Trapa natans</name>
    <name type="common">Water chestnut</name>
    <dbReference type="NCBI Taxonomy" id="22666"/>
    <lineage>
        <taxon>Eukaryota</taxon>
        <taxon>Viridiplantae</taxon>
        <taxon>Streptophyta</taxon>
        <taxon>Embryophyta</taxon>
        <taxon>Tracheophyta</taxon>
        <taxon>Spermatophyta</taxon>
        <taxon>Magnoliopsida</taxon>
        <taxon>eudicotyledons</taxon>
        <taxon>Gunneridae</taxon>
        <taxon>Pentapetalae</taxon>
        <taxon>rosids</taxon>
        <taxon>malvids</taxon>
        <taxon>Myrtales</taxon>
        <taxon>Lythraceae</taxon>
        <taxon>Trapa</taxon>
    </lineage>
</organism>
<dbReference type="EMBL" id="JAXQNO010000007">
    <property type="protein sequence ID" value="KAK4794466.1"/>
    <property type="molecule type" value="Genomic_DNA"/>
</dbReference>
<dbReference type="Proteomes" id="UP001346149">
    <property type="component" value="Unassembled WGS sequence"/>
</dbReference>
<protein>
    <submittedName>
        <fullName evidence="1">Uncharacterized protein</fullName>
    </submittedName>
</protein>
<proteinExistence type="predicted"/>
<gene>
    <name evidence="1" type="ORF">SAY86_012460</name>
</gene>
<comment type="caution">
    <text evidence="1">The sequence shown here is derived from an EMBL/GenBank/DDBJ whole genome shotgun (WGS) entry which is preliminary data.</text>
</comment>
<reference evidence="1 2" key="1">
    <citation type="journal article" date="2023" name="Hortic Res">
        <title>Pangenome of water caltrop reveals structural variations and asymmetric subgenome divergence after allopolyploidization.</title>
        <authorList>
            <person name="Zhang X."/>
            <person name="Chen Y."/>
            <person name="Wang L."/>
            <person name="Yuan Y."/>
            <person name="Fang M."/>
            <person name="Shi L."/>
            <person name="Lu R."/>
            <person name="Comes H.P."/>
            <person name="Ma Y."/>
            <person name="Chen Y."/>
            <person name="Huang G."/>
            <person name="Zhou Y."/>
            <person name="Zheng Z."/>
            <person name="Qiu Y."/>
        </authorList>
    </citation>
    <scope>NUCLEOTIDE SEQUENCE [LARGE SCALE GENOMIC DNA]</scope>
    <source>
        <strain evidence="1">F231</strain>
    </source>
</reference>
<evidence type="ECO:0000313" key="2">
    <source>
        <dbReference type="Proteomes" id="UP001346149"/>
    </source>
</evidence>
<keyword evidence="2" id="KW-1185">Reference proteome</keyword>